<dbReference type="GO" id="GO:0004252">
    <property type="term" value="F:serine-type endopeptidase activity"/>
    <property type="evidence" value="ECO:0007669"/>
    <property type="project" value="TreeGrafter"/>
</dbReference>
<sequence length="677" mass="73853">MTDLNTLHQATLPSFVPDDLFDLQFIQGAQLSPDGQQVIYALSSVQRDQDCPADLHQACQRVNLWLLSVATHEARPLTHGSHRNWAARWAPDGRCIAFLSDRTGKPQLHLIAPDGGEARALTRLPEGVSSPPAWSPDGQQLAFIARSTTPQDPEKPYRVTQNTYRFDELGNLQDQCHDVHVISTEGGEARKLTEHRLCSSPGWSADGQQILFVSRFEHDILSADQADLRSVSLSGEERAVLDGWGSVQTAAFTRDGHSVAFVGTPKGRLIGSKSDLWIIPLAGGHPECRTGSLHLGLHGNLQPDMPAMLDNPPELQLHPDGHLAYWGVQDGGSIHPYEIALSGPEHCTPVVAGERACWPLSVSDEFLLLCTSTLHCPTDLSILQLDNARETPLTHLNHDLLGARAQPEVVHLGFPAVDGTPLEGWLLTPPGGSAPHPTVLYIHGGPHSAFGHIFSFDFQMLTGAGYAVLIINQRGSTGYGDAFSTRIIGDWGNLDYQDLMSGVDFAIAQGHTDAQQLGCCGLSGGGNLSCWIVGQTTRFKAAVPENPVTNWTSFFGVSDIPWFAVRQMGGLPHEIPEVYHKSSPLTYAHRCTTPTLLIQGEEDRRCPPEQSEQFYTALKAVGCPVEMVRLPKSAHAGSLKGPLWVRQAQNEALLGWMQRFVTRTPRDDDRRSASAPN</sequence>
<dbReference type="AlphaFoldDB" id="L0A7M2"/>
<evidence type="ECO:0000256" key="2">
    <source>
        <dbReference type="ARBA" id="ARBA00022825"/>
    </source>
</evidence>
<dbReference type="InterPro" id="IPR011042">
    <property type="entry name" value="6-blade_b-propeller_TolB-like"/>
</dbReference>
<keyword evidence="4" id="KW-0645">Protease</keyword>
<dbReference type="KEGG" id="dpd:Deipe_4063"/>
<dbReference type="Gene3D" id="2.120.10.30">
    <property type="entry name" value="TolB, C-terminal domain"/>
    <property type="match status" value="2"/>
</dbReference>
<name>L0A7M2_DEIPD</name>
<evidence type="ECO:0000259" key="3">
    <source>
        <dbReference type="Pfam" id="PF00326"/>
    </source>
</evidence>
<dbReference type="PANTHER" id="PTHR42776:SF27">
    <property type="entry name" value="DIPEPTIDYL PEPTIDASE FAMILY MEMBER 6"/>
    <property type="match status" value="1"/>
</dbReference>
<dbReference type="GO" id="GO:0006508">
    <property type="term" value="P:proteolysis"/>
    <property type="evidence" value="ECO:0007669"/>
    <property type="project" value="InterPro"/>
</dbReference>
<accession>L0A7M2</accession>
<evidence type="ECO:0000256" key="1">
    <source>
        <dbReference type="ARBA" id="ARBA00022801"/>
    </source>
</evidence>
<dbReference type="Pfam" id="PF00326">
    <property type="entry name" value="Peptidase_S9"/>
    <property type="match status" value="1"/>
</dbReference>
<dbReference type="PANTHER" id="PTHR42776">
    <property type="entry name" value="SERINE PEPTIDASE S9 FAMILY MEMBER"/>
    <property type="match status" value="1"/>
</dbReference>
<gene>
    <name evidence="4" type="ordered locus">Deipe_4063</name>
</gene>
<keyword evidence="4" id="KW-0031">Aminopeptidase</keyword>
<keyword evidence="4" id="KW-0614">Plasmid</keyword>
<dbReference type="EMBL" id="CP003383">
    <property type="protein sequence ID" value="AFZ69449.1"/>
    <property type="molecule type" value="Genomic_DNA"/>
</dbReference>
<dbReference type="PATRIC" id="fig|937777.3.peg.4081"/>
<dbReference type="InterPro" id="IPR029058">
    <property type="entry name" value="AB_hydrolase_fold"/>
</dbReference>
<dbReference type="HOGENOM" id="CLU_008615_2_1_0"/>
<organism evidence="4 5">
    <name type="scientific">Deinococcus peraridilitoris (strain DSM 19664 / LMG 22246 / CIP 109416 / KR-200)</name>
    <dbReference type="NCBI Taxonomy" id="937777"/>
    <lineage>
        <taxon>Bacteria</taxon>
        <taxon>Thermotogati</taxon>
        <taxon>Deinococcota</taxon>
        <taxon>Deinococci</taxon>
        <taxon>Deinococcales</taxon>
        <taxon>Deinococcaceae</taxon>
        <taxon>Deinococcus</taxon>
    </lineage>
</organism>
<dbReference type="InterPro" id="IPR011659">
    <property type="entry name" value="WD40"/>
</dbReference>
<proteinExistence type="predicted"/>
<evidence type="ECO:0000313" key="4">
    <source>
        <dbReference type="EMBL" id="AFZ69449.1"/>
    </source>
</evidence>
<keyword evidence="5" id="KW-1185">Reference proteome</keyword>
<keyword evidence="1" id="KW-0378">Hydrolase</keyword>
<dbReference type="InterPro" id="IPR001375">
    <property type="entry name" value="Peptidase_S9_cat"/>
</dbReference>
<dbReference type="SUPFAM" id="SSF53474">
    <property type="entry name" value="alpha/beta-Hydrolases"/>
    <property type="match status" value="1"/>
</dbReference>
<dbReference type="GO" id="GO:0004177">
    <property type="term" value="F:aminopeptidase activity"/>
    <property type="evidence" value="ECO:0007669"/>
    <property type="project" value="UniProtKB-KW"/>
</dbReference>
<dbReference type="Proteomes" id="UP000010467">
    <property type="component" value="Plasmid pDEIPE01"/>
</dbReference>
<evidence type="ECO:0000313" key="5">
    <source>
        <dbReference type="Proteomes" id="UP000010467"/>
    </source>
</evidence>
<dbReference type="OrthoDB" id="108903at2"/>
<dbReference type="Pfam" id="PF07676">
    <property type="entry name" value="PD40"/>
    <property type="match status" value="3"/>
</dbReference>
<feature type="domain" description="Peptidase S9 prolyl oligopeptidase catalytic" evidence="3">
    <location>
        <begin position="454"/>
        <end position="639"/>
    </location>
</feature>
<dbReference type="SUPFAM" id="SSF82171">
    <property type="entry name" value="DPP6 N-terminal domain-like"/>
    <property type="match status" value="1"/>
</dbReference>
<dbReference type="Gene3D" id="3.40.50.1820">
    <property type="entry name" value="alpha/beta hydrolase"/>
    <property type="match status" value="1"/>
</dbReference>
<protein>
    <submittedName>
        <fullName evidence="4">Dipeptidyl aminopeptidase/acylaminoacyl peptidase</fullName>
    </submittedName>
</protein>
<keyword evidence="2" id="KW-0720">Serine protease</keyword>
<geneLocation type="plasmid" evidence="4 5">
    <name>pDEIPE01</name>
</geneLocation>
<dbReference type="RefSeq" id="WP_015231351.1">
    <property type="nucleotide sequence ID" value="NC_019789.1"/>
</dbReference>
<reference evidence="5" key="1">
    <citation type="submission" date="2012-03" db="EMBL/GenBank/DDBJ databases">
        <title>Complete sequence of plasmid 1 of Deinococcus peraridilitoris DSM 19664.</title>
        <authorList>
            <person name="Lucas S."/>
            <person name="Copeland A."/>
            <person name="Lapidus A."/>
            <person name="Glavina del Rio T."/>
            <person name="Dalin E."/>
            <person name="Tice H."/>
            <person name="Bruce D."/>
            <person name="Goodwin L."/>
            <person name="Pitluck S."/>
            <person name="Peters L."/>
            <person name="Mikhailova N."/>
            <person name="Lu M."/>
            <person name="Kyrpides N."/>
            <person name="Mavromatis K."/>
            <person name="Ivanova N."/>
            <person name="Brettin T."/>
            <person name="Detter J.C."/>
            <person name="Han C."/>
            <person name="Larimer F."/>
            <person name="Land M."/>
            <person name="Hauser L."/>
            <person name="Markowitz V."/>
            <person name="Cheng J.-F."/>
            <person name="Hugenholtz P."/>
            <person name="Woyke T."/>
            <person name="Wu D."/>
            <person name="Pukall R."/>
            <person name="Steenblock K."/>
            <person name="Brambilla E."/>
            <person name="Klenk H.-P."/>
            <person name="Eisen J.A."/>
        </authorList>
    </citation>
    <scope>NUCLEOTIDE SEQUENCE [LARGE SCALE GENOMIC DNA]</scope>
    <source>
        <strain evidence="5">DSM 19664 / LMG 22246 / CIP 109416 / KR-200</strain>
        <plasmid evidence="5">Plasmid pDEIPE01</plasmid>
    </source>
</reference>